<evidence type="ECO:0000313" key="1">
    <source>
        <dbReference type="EMBL" id="OEL26063.1"/>
    </source>
</evidence>
<name>A0A1E5VLP9_9POAL</name>
<protein>
    <submittedName>
        <fullName evidence="1">Uncharacterized protein</fullName>
    </submittedName>
</protein>
<dbReference type="OrthoDB" id="5835829at2759"/>
<comment type="caution">
    <text evidence="1">The sequence shown here is derived from an EMBL/GenBank/DDBJ whole genome shotgun (WGS) entry which is preliminary data.</text>
</comment>
<gene>
    <name evidence="1" type="ORF">BAE44_0012918</name>
</gene>
<accession>A0A1E5VLP9</accession>
<dbReference type="SUPFAM" id="SSF53756">
    <property type="entry name" value="UDP-Glycosyltransferase/glycogen phosphorylase"/>
    <property type="match status" value="1"/>
</dbReference>
<dbReference type="AlphaFoldDB" id="A0A1E5VLP9"/>
<proteinExistence type="predicted"/>
<evidence type="ECO:0000313" key="2">
    <source>
        <dbReference type="Proteomes" id="UP000095767"/>
    </source>
</evidence>
<dbReference type="Gene3D" id="3.40.50.2000">
    <property type="entry name" value="Glycogen Phosphorylase B"/>
    <property type="match status" value="1"/>
</dbReference>
<reference evidence="1 2" key="1">
    <citation type="submission" date="2016-09" db="EMBL/GenBank/DDBJ databases">
        <title>The draft genome of Dichanthelium oligosanthes: A C3 panicoid grass species.</title>
        <authorList>
            <person name="Studer A.J."/>
            <person name="Schnable J.C."/>
            <person name="Brutnell T.P."/>
        </authorList>
    </citation>
    <scope>NUCLEOTIDE SEQUENCE [LARGE SCALE GENOMIC DNA]</scope>
    <source>
        <strain evidence="2">cv. Kellogg 1175</strain>
        <tissue evidence="1">Leaf</tissue>
    </source>
</reference>
<organism evidence="1 2">
    <name type="scientific">Dichanthelium oligosanthes</name>
    <dbReference type="NCBI Taxonomy" id="888268"/>
    <lineage>
        <taxon>Eukaryota</taxon>
        <taxon>Viridiplantae</taxon>
        <taxon>Streptophyta</taxon>
        <taxon>Embryophyta</taxon>
        <taxon>Tracheophyta</taxon>
        <taxon>Spermatophyta</taxon>
        <taxon>Magnoliopsida</taxon>
        <taxon>Liliopsida</taxon>
        <taxon>Poales</taxon>
        <taxon>Poaceae</taxon>
        <taxon>PACMAD clade</taxon>
        <taxon>Panicoideae</taxon>
        <taxon>Panicodae</taxon>
        <taxon>Paniceae</taxon>
        <taxon>Dichantheliinae</taxon>
        <taxon>Dichanthelium</taxon>
    </lineage>
</organism>
<dbReference type="EMBL" id="LWDX02035574">
    <property type="protein sequence ID" value="OEL26063.1"/>
    <property type="molecule type" value="Genomic_DNA"/>
</dbReference>
<dbReference type="Proteomes" id="UP000095767">
    <property type="component" value="Unassembled WGS sequence"/>
</dbReference>
<keyword evidence="2" id="KW-1185">Reference proteome</keyword>
<sequence>MLRFLCATNASLRDLLRSLPSAHALVLDMFCGDALDVAVELGLPAYFFFSSGAAGGHGSARAMPIYGPRLDLAAVAPPLRGLSSGRCRCSPEGSILHTRLPPPLHSRLR</sequence>